<dbReference type="RefSeq" id="WP_166665595.1">
    <property type="nucleotide sequence ID" value="NZ_SNWQ01000014.1"/>
</dbReference>
<comment type="caution">
    <text evidence="1">The sequence shown here is derived from an EMBL/GenBank/DDBJ whole genome shotgun (WGS) entry which is preliminary data.</text>
</comment>
<dbReference type="EMBL" id="SNWQ01000014">
    <property type="protein sequence ID" value="TDO45079.1"/>
    <property type="molecule type" value="Genomic_DNA"/>
</dbReference>
<gene>
    <name evidence="1" type="ORF">EV643_114224</name>
</gene>
<dbReference type="AlphaFoldDB" id="A0A4R6K6G5"/>
<dbReference type="Pfam" id="PF08843">
    <property type="entry name" value="AbiEii"/>
    <property type="match status" value="1"/>
</dbReference>
<keyword evidence="2" id="KW-1185">Reference proteome</keyword>
<dbReference type="Proteomes" id="UP000295388">
    <property type="component" value="Unassembled WGS sequence"/>
</dbReference>
<sequence>MNPLQTRMATVGLRILADDRFVLAGGYALRAHGFGDRDSDDIDLFTDLLDAERFARRSSAWSAPTAMMVWRPKWPGRHRRSPE</sequence>
<protein>
    <submittedName>
        <fullName evidence="1">Nucleotidyltransferase AbiEii toxin of type IV toxin-antitoxin system</fullName>
    </submittedName>
</protein>
<dbReference type="Gene3D" id="3.30.460.40">
    <property type="match status" value="1"/>
</dbReference>
<organism evidence="1 2">
    <name type="scientific">Kribbella caucasensis</name>
    <dbReference type="NCBI Taxonomy" id="2512215"/>
    <lineage>
        <taxon>Bacteria</taxon>
        <taxon>Bacillati</taxon>
        <taxon>Actinomycetota</taxon>
        <taxon>Actinomycetes</taxon>
        <taxon>Propionibacteriales</taxon>
        <taxon>Kribbellaceae</taxon>
        <taxon>Kribbella</taxon>
    </lineage>
</organism>
<proteinExistence type="predicted"/>
<dbReference type="GO" id="GO:0016740">
    <property type="term" value="F:transferase activity"/>
    <property type="evidence" value="ECO:0007669"/>
    <property type="project" value="UniProtKB-KW"/>
</dbReference>
<evidence type="ECO:0000313" key="2">
    <source>
        <dbReference type="Proteomes" id="UP000295388"/>
    </source>
</evidence>
<name>A0A4R6K6G5_9ACTN</name>
<keyword evidence="1" id="KW-0808">Transferase</keyword>
<accession>A0A4R6K6G5</accession>
<reference evidence="1 2" key="1">
    <citation type="submission" date="2019-03" db="EMBL/GenBank/DDBJ databases">
        <title>Genomic Encyclopedia of Type Strains, Phase III (KMG-III): the genomes of soil and plant-associated and newly described type strains.</title>
        <authorList>
            <person name="Whitman W."/>
        </authorList>
    </citation>
    <scope>NUCLEOTIDE SEQUENCE [LARGE SCALE GENOMIC DNA]</scope>
    <source>
        <strain evidence="1 2">VKM Ac-2527</strain>
    </source>
</reference>
<dbReference type="InterPro" id="IPR014942">
    <property type="entry name" value="AbiEii"/>
</dbReference>
<evidence type="ECO:0000313" key="1">
    <source>
        <dbReference type="EMBL" id="TDO45079.1"/>
    </source>
</evidence>